<evidence type="ECO:0000313" key="2">
    <source>
        <dbReference type="EMBL" id="GBG84388.1"/>
    </source>
</evidence>
<keyword evidence="3" id="KW-1185">Reference proteome</keyword>
<dbReference type="Gramene" id="GBG84388">
    <property type="protein sequence ID" value="GBG84388"/>
    <property type="gene ID" value="CBR_g38361"/>
</dbReference>
<feature type="compositionally biased region" description="Basic and acidic residues" evidence="1">
    <location>
        <begin position="163"/>
        <end position="177"/>
    </location>
</feature>
<feature type="compositionally biased region" description="Basic residues" evidence="1">
    <location>
        <begin position="150"/>
        <end position="162"/>
    </location>
</feature>
<protein>
    <submittedName>
        <fullName evidence="2">Uncharacterized protein</fullName>
    </submittedName>
</protein>
<feature type="region of interest" description="Disordered" evidence="1">
    <location>
        <begin position="250"/>
        <end position="314"/>
    </location>
</feature>
<feature type="compositionally biased region" description="Basic and acidic residues" evidence="1">
    <location>
        <begin position="96"/>
        <end position="148"/>
    </location>
</feature>
<dbReference type="AlphaFoldDB" id="A0A388LPY1"/>
<feature type="region of interest" description="Disordered" evidence="1">
    <location>
        <begin position="23"/>
        <end position="195"/>
    </location>
</feature>
<name>A0A388LPY1_CHABU</name>
<proteinExistence type="predicted"/>
<comment type="caution">
    <text evidence="2">The sequence shown here is derived from an EMBL/GenBank/DDBJ whole genome shotgun (WGS) entry which is preliminary data.</text>
</comment>
<reference evidence="2 3" key="1">
    <citation type="journal article" date="2018" name="Cell">
        <title>The Chara Genome: Secondary Complexity and Implications for Plant Terrestrialization.</title>
        <authorList>
            <person name="Nishiyama T."/>
            <person name="Sakayama H."/>
            <person name="Vries J.D."/>
            <person name="Buschmann H."/>
            <person name="Saint-Marcoux D."/>
            <person name="Ullrich K.K."/>
            <person name="Haas F.B."/>
            <person name="Vanderstraeten L."/>
            <person name="Becker D."/>
            <person name="Lang D."/>
            <person name="Vosolsobe S."/>
            <person name="Rombauts S."/>
            <person name="Wilhelmsson P.K.I."/>
            <person name="Janitza P."/>
            <person name="Kern R."/>
            <person name="Heyl A."/>
            <person name="Rumpler F."/>
            <person name="Villalobos L.I.A.C."/>
            <person name="Clay J.M."/>
            <person name="Skokan R."/>
            <person name="Toyoda A."/>
            <person name="Suzuki Y."/>
            <person name="Kagoshima H."/>
            <person name="Schijlen E."/>
            <person name="Tajeshwar N."/>
            <person name="Catarino B."/>
            <person name="Hetherington A.J."/>
            <person name="Saltykova A."/>
            <person name="Bonnot C."/>
            <person name="Breuninger H."/>
            <person name="Symeonidi A."/>
            <person name="Radhakrishnan G.V."/>
            <person name="Van Nieuwerburgh F."/>
            <person name="Deforce D."/>
            <person name="Chang C."/>
            <person name="Karol K.G."/>
            <person name="Hedrich R."/>
            <person name="Ulvskov P."/>
            <person name="Glockner G."/>
            <person name="Delwiche C.F."/>
            <person name="Petrasek J."/>
            <person name="Van de Peer Y."/>
            <person name="Friml J."/>
            <person name="Beilby M."/>
            <person name="Dolan L."/>
            <person name="Kohara Y."/>
            <person name="Sugano S."/>
            <person name="Fujiyama A."/>
            <person name="Delaux P.-M."/>
            <person name="Quint M."/>
            <person name="TheiBen G."/>
            <person name="Hagemann M."/>
            <person name="Harholt J."/>
            <person name="Dunand C."/>
            <person name="Zachgo S."/>
            <person name="Langdale J."/>
            <person name="Maumus F."/>
            <person name="Straeten D.V.D."/>
            <person name="Gould S.B."/>
            <person name="Rensing S.A."/>
        </authorList>
    </citation>
    <scope>NUCLEOTIDE SEQUENCE [LARGE SCALE GENOMIC DNA]</scope>
    <source>
        <strain evidence="2 3">S276</strain>
    </source>
</reference>
<dbReference type="EMBL" id="BFEA01000474">
    <property type="protein sequence ID" value="GBG84388.1"/>
    <property type="molecule type" value="Genomic_DNA"/>
</dbReference>
<feature type="compositionally biased region" description="Basic and acidic residues" evidence="1">
    <location>
        <begin position="38"/>
        <end position="86"/>
    </location>
</feature>
<sequence>MNIDAVCASSPWCKVCRKFFHKDTDKDCPSKDKKRPSKGKDNKEDKGKEEKEKEHEGKKGKEKEKETEKGNEKEKEKEEEKGKGGSEDEAVTVMGKGDKGKDGKEVDKGDKIQEKDKEEERRASEDKEMKDKEEKADGDRGGEKEALGKLKGHKDIKGRKKSLWREKRRMAEGKKDVPPPGGERGVEEKGQGENIQMEVEPVQIELKINPSQVQLIDNNAKVPAPEDTVVVAAAAELLAKAAEAFAAAAAAAAPNPSNRSKTRTGKLKFPNSDAPPPLDSSTPYVLGDIQKRTSGNKNQKVQHSPVLNQPPVTPPSGSVALTVDGTVQDSAICVMGENALRLSKKSEEVVDDQGSAQDMLEFMVPGLFQEGIVHFDPAEDSGIVFMLNPNKRAKSNDSIPIPTMEEQAMGDPREMPAILAVPVIKRKPSTRKAKKTLIQGPPMFTLGKGDKSASPSLEIFVPLICSDTPQGVMALTMIAQDESLSLPSITVQSALSDELLIKMASEQVLFNEGSCVLLQKPRMGRYLAVLPDNSKVLVHLAFMSLTWLSDEYEGWTKPKTQ</sequence>
<feature type="compositionally biased region" description="Polar residues" evidence="1">
    <location>
        <begin position="292"/>
        <end position="307"/>
    </location>
</feature>
<evidence type="ECO:0000256" key="1">
    <source>
        <dbReference type="SAM" id="MobiDB-lite"/>
    </source>
</evidence>
<organism evidence="2 3">
    <name type="scientific">Chara braunii</name>
    <name type="common">Braun's stonewort</name>
    <dbReference type="NCBI Taxonomy" id="69332"/>
    <lineage>
        <taxon>Eukaryota</taxon>
        <taxon>Viridiplantae</taxon>
        <taxon>Streptophyta</taxon>
        <taxon>Charophyceae</taxon>
        <taxon>Charales</taxon>
        <taxon>Characeae</taxon>
        <taxon>Chara</taxon>
    </lineage>
</organism>
<gene>
    <name evidence="2" type="ORF">CBR_g38361</name>
</gene>
<evidence type="ECO:0000313" key="3">
    <source>
        <dbReference type="Proteomes" id="UP000265515"/>
    </source>
</evidence>
<accession>A0A388LPY1</accession>
<dbReference type="Proteomes" id="UP000265515">
    <property type="component" value="Unassembled WGS sequence"/>
</dbReference>